<dbReference type="KEGG" id="pno:SNOG_11115"/>
<feature type="compositionally biased region" description="Acidic residues" evidence="1">
    <location>
        <begin position="352"/>
        <end position="372"/>
    </location>
</feature>
<feature type="region of interest" description="Disordered" evidence="1">
    <location>
        <begin position="330"/>
        <end position="373"/>
    </location>
</feature>
<protein>
    <submittedName>
        <fullName evidence="2">Uncharacterized protein</fullName>
    </submittedName>
</protein>
<sequence>MPASTPSQSTALHILVHKAESLITLYPQRFSSIEAAKAFISDLCNLDLATPLDNKVAFLVAIHAFENGEFYLDTPPPSRQVLRKSAICTLLAQIRTWPCALTSVAHAQSFLTATCPRIHDLTFAGLPDEKFQRYVSFNTARRAWEMRAFDLHFTPDTWKRAPLPLPPPSLSAAIQRDIDRLTLLLPPWPRHFSDLNAARDWVRGVAEKRRFRYTGWEGVEGMRYRCFVQFNLARGECGRGVFGVDEGGERVRRGGGLRKDGGRGDEEERADRARTAGVRPVLKKLDDGRGVVDEEKVEQEQVQRFNVSTASYGQSFREFKSRAVVVVDADEDEENEPPLSPADSMEPLATIEEVDEDVEEEHEVVEAGEEEKPDPFAALVADLRREFILKAAFD</sequence>
<evidence type="ECO:0000256" key="1">
    <source>
        <dbReference type="SAM" id="MobiDB-lite"/>
    </source>
</evidence>
<dbReference type="OrthoDB" id="3687488at2759"/>
<dbReference type="VEuPathDB" id="FungiDB:JI435_111150"/>
<evidence type="ECO:0000313" key="2">
    <source>
        <dbReference type="EMBL" id="QRD05202.1"/>
    </source>
</evidence>
<reference evidence="3" key="1">
    <citation type="journal article" date="2021" name="BMC Genomics">
        <title>Chromosome-level genome assembly and manually-curated proteome of model necrotroph Parastagonospora nodorum Sn15 reveals a genome-wide trove of candidate effector homologs, and redundancy of virulence-related functions within an accessory chromosome.</title>
        <authorList>
            <person name="Bertazzoni S."/>
            <person name="Jones D.A.B."/>
            <person name="Phan H.T."/>
            <person name="Tan K.-C."/>
            <person name="Hane J.K."/>
        </authorList>
    </citation>
    <scope>NUCLEOTIDE SEQUENCE [LARGE SCALE GENOMIC DNA]</scope>
    <source>
        <strain evidence="3">SN15 / ATCC MYA-4574 / FGSC 10173)</strain>
    </source>
</reference>
<dbReference type="RefSeq" id="XP_001801364.1">
    <property type="nucleotide sequence ID" value="XM_001801312.1"/>
</dbReference>
<dbReference type="EMBL" id="CP069040">
    <property type="protein sequence ID" value="QRD05202.1"/>
    <property type="molecule type" value="Genomic_DNA"/>
</dbReference>
<evidence type="ECO:0000313" key="3">
    <source>
        <dbReference type="Proteomes" id="UP000663193"/>
    </source>
</evidence>
<dbReference type="Proteomes" id="UP000663193">
    <property type="component" value="Chromosome 18"/>
</dbReference>
<feature type="region of interest" description="Disordered" evidence="1">
    <location>
        <begin position="250"/>
        <end position="273"/>
    </location>
</feature>
<dbReference type="OMA" id="APIERFG"/>
<name>A0A7U2FH57_PHANO</name>
<organism evidence="2 3">
    <name type="scientific">Phaeosphaeria nodorum (strain SN15 / ATCC MYA-4574 / FGSC 10173)</name>
    <name type="common">Glume blotch fungus</name>
    <name type="synonym">Parastagonospora nodorum</name>
    <dbReference type="NCBI Taxonomy" id="321614"/>
    <lineage>
        <taxon>Eukaryota</taxon>
        <taxon>Fungi</taxon>
        <taxon>Dikarya</taxon>
        <taxon>Ascomycota</taxon>
        <taxon>Pezizomycotina</taxon>
        <taxon>Dothideomycetes</taxon>
        <taxon>Pleosporomycetidae</taxon>
        <taxon>Pleosporales</taxon>
        <taxon>Pleosporineae</taxon>
        <taxon>Phaeosphaeriaceae</taxon>
        <taxon>Parastagonospora</taxon>
    </lineage>
</organism>
<gene>
    <name evidence="2" type="ORF">JI435_111150</name>
</gene>
<accession>A0A7U2FH57</accession>
<proteinExistence type="predicted"/>
<dbReference type="AlphaFoldDB" id="A0A7U2FH57"/>
<keyword evidence="3" id="KW-1185">Reference proteome</keyword>